<feature type="domain" description="RNA polymerase sigma factor 70 region 4 type 2" evidence="9">
    <location>
        <begin position="131"/>
        <end position="167"/>
    </location>
</feature>
<evidence type="ECO:0000256" key="6">
    <source>
        <dbReference type="RuleBase" id="RU000716"/>
    </source>
</evidence>
<dbReference type="PROSITE" id="PS01063">
    <property type="entry name" value="SIGMA70_ECF"/>
    <property type="match status" value="1"/>
</dbReference>
<dbReference type="Pfam" id="PF08281">
    <property type="entry name" value="Sigma70_r4_2"/>
    <property type="match status" value="1"/>
</dbReference>
<dbReference type="RefSeq" id="WP_116651934.1">
    <property type="nucleotide sequence ID" value="NZ_QUZK01000052.1"/>
</dbReference>
<dbReference type="InterPro" id="IPR000838">
    <property type="entry name" value="RNA_pol_sigma70_ECF_CS"/>
</dbReference>
<accession>A0A3E1K596</accession>
<dbReference type="Pfam" id="PF04542">
    <property type="entry name" value="Sigma70_r2"/>
    <property type="match status" value="1"/>
</dbReference>
<comment type="similarity">
    <text evidence="1 6">Belongs to the sigma-70 factor family. ECF subfamily.</text>
</comment>
<dbReference type="InterPro" id="IPR007627">
    <property type="entry name" value="RNA_pol_sigma70_r2"/>
</dbReference>
<dbReference type="PANTHER" id="PTHR43133:SF46">
    <property type="entry name" value="RNA POLYMERASE SIGMA-70 FACTOR ECF SUBFAMILY"/>
    <property type="match status" value="1"/>
</dbReference>
<name>A0A3E1K596_9GAMM</name>
<dbReference type="Proteomes" id="UP000260351">
    <property type="component" value="Unassembled WGS sequence"/>
</dbReference>
<dbReference type="SUPFAM" id="SSF88946">
    <property type="entry name" value="Sigma2 domain of RNA polymerase sigma factors"/>
    <property type="match status" value="1"/>
</dbReference>
<evidence type="ECO:0000256" key="3">
    <source>
        <dbReference type="ARBA" id="ARBA00023082"/>
    </source>
</evidence>
<dbReference type="EMBL" id="QUZK01000052">
    <property type="protein sequence ID" value="RFF29128.1"/>
    <property type="molecule type" value="Genomic_DNA"/>
</dbReference>
<evidence type="ECO:0000256" key="5">
    <source>
        <dbReference type="ARBA" id="ARBA00023163"/>
    </source>
</evidence>
<evidence type="ECO:0000256" key="7">
    <source>
        <dbReference type="SAM" id="MobiDB-lite"/>
    </source>
</evidence>
<feature type="domain" description="RNA polymerase sigma-70 region 2" evidence="8">
    <location>
        <begin position="24"/>
        <end position="82"/>
    </location>
</feature>
<dbReference type="InterPro" id="IPR039425">
    <property type="entry name" value="RNA_pol_sigma-70-like"/>
</dbReference>
<dbReference type="AlphaFoldDB" id="A0A3E1K596"/>
<proteinExistence type="inferred from homology"/>
<evidence type="ECO:0000259" key="8">
    <source>
        <dbReference type="Pfam" id="PF04542"/>
    </source>
</evidence>
<dbReference type="InterPro" id="IPR013325">
    <property type="entry name" value="RNA_pol_sigma_r2"/>
</dbReference>
<dbReference type="PANTHER" id="PTHR43133">
    <property type="entry name" value="RNA POLYMERASE ECF-TYPE SIGMA FACTO"/>
    <property type="match status" value="1"/>
</dbReference>
<dbReference type="InterPro" id="IPR013324">
    <property type="entry name" value="RNA_pol_sigma_r3/r4-like"/>
</dbReference>
<dbReference type="InterPro" id="IPR036388">
    <property type="entry name" value="WH-like_DNA-bd_sf"/>
</dbReference>
<keyword evidence="2 6" id="KW-0805">Transcription regulation</keyword>
<dbReference type="NCBIfam" id="TIGR02937">
    <property type="entry name" value="sigma70-ECF"/>
    <property type="match status" value="1"/>
</dbReference>
<sequence length="184" mass="21299">MIPEVERDLIRRARSGSLDAFDALMRAHQDRLYRFVLVRGASSADAQDIVQDTFLAAWRYLDGYRERWRFSTWLYTIARRQASGRRMDHAELPESLVDPGDGPDQAASAGQRRENIWPVARKLLPSDWFGVLWLYYAEDRKTGEIARILGRSAAWVKVTLHRSRKRLAELIDAADWLPEEVVSK</sequence>
<keyword evidence="5 6" id="KW-0804">Transcription</keyword>
<evidence type="ECO:0000313" key="11">
    <source>
        <dbReference type="Proteomes" id="UP000260351"/>
    </source>
</evidence>
<dbReference type="OrthoDB" id="9803470at2"/>
<gene>
    <name evidence="10" type="ORF">DZC52_14845</name>
</gene>
<evidence type="ECO:0000256" key="1">
    <source>
        <dbReference type="ARBA" id="ARBA00010641"/>
    </source>
</evidence>
<evidence type="ECO:0000256" key="4">
    <source>
        <dbReference type="ARBA" id="ARBA00023125"/>
    </source>
</evidence>
<keyword evidence="11" id="KW-1185">Reference proteome</keyword>
<dbReference type="GO" id="GO:0006352">
    <property type="term" value="P:DNA-templated transcription initiation"/>
    <property type="evidence" value="ECO:0007669"/>
    <property type="project" value="InterPro"/>
</dbReference>
<dbReference type="GO" id="GO:0016987">
    <property type="term" value="F:sigma factor activity"/>
    <property type="evidence" value="ECO:0007669"/>
    <property type="project" value="UniProtKB-KW"/>
</dbReference>
<protein>
    <recommendedName>
        <fullName evidence="6">RNA polymerase sigma factor</fullName>
    </recommendedName>
</protein>
<feature type="region of interest" description="Disordered" evidence="7">
    <location>
        <begin position="93"/>
        <end position="112"/>
    </location>
</feature>
<evidence type="ECO:0000256" key="2">
    <source>
        <dbReference type="ARBA" id="ARBA00023015"/>
    </source>
</evidence>
<dbReference type="InterPro" id="IPR013249">
    <property type="entry name" value="RNA_pol_sigma70_r4_t2"/>
</dbReference>
<keyword evidence="3 6" id="KW-0731">Sigma factor</keyword>
<reference evidence="10 11" key="1">
    <citation type="submission" date="2018-08" db="EMBL/GenBank/DDBJ databases">
        <title>Wenzhouxiangella salilacus sp. nov., a novel bacterium isolated from a saline lake in Xinjiang Province, China.</title>
        <authorList>
            <person name="Han S."/>
        </authorList>
    </citation>
    <scope>NUCLEOTIDE SEQUENCE [LARGE SCALE GENOMIC DNA]</scope>
    <source>
        <strain evidence="10 11">XDB06</strain>
    </source>
</reference>
<dbReference type="GO" id="GO:0003677">
    <property type="term" value="F:DNA binding"/>
    <property type="evidence" value="ECO:0007669"/>
    <property type="project" value="UniProtKB-KW"/>
</dbReference>
<dbReference type="SUPFAM" id="SSF88659">
    <property type="entry name" value="Sigma3 and sigma4 domains of RNA polymerase sigma factors"/>
    <property type="match status" value="1"/>
</dbReference>
<evidence type="ECO:0000259" key="9">
    <source>
        <dbReference type="Pfam" id="PF08281"/>
    </source>
</evidence>
<evidence type="ECO:0000313" key="10">
    <source>
        <dbReference type="EMBL" id="RFF29128.1"/>
    </source>
</evidence>
<organism evidence="10 11">
    <name type="scientific">Wenzhouxiangella sediminis</name>
    <dbReference type="NCBI Taxonomy" id="1792836"/>
    <lineage>
        <taxon>Bacteria</taxon>
        <taxon>Pseudomonadati</taxon>
        <taxon>Pseudomonadota</taxon>
        <taxon>Gammaproteobacteria</taxon>
        <taxon>Chromatiales</taxon>
        <taxon>Wenzhouxiangellaceae</taxon>
        <taxon>Wenzhouxiangella</taxon>
    </lineage>
</organism>
<dbReference type="Gene3D" id="1.10.1740.10">
    <property type="match status" value="1"/>
</dbReference>
<comment type="caution">
    <text evidence="10">The sequence shown here is derived from an EMBL/GenBank/DDBJ whole genome shotgun (WGS) entry which is preliminary data.</text>
</comment>
<dbReference type="Gene3D" id="1.10.10.10">
    <property type="entry name" value="Winged helix-like DNA-binding domain superfamily/Winged helix DNA-binding domain"/>
    <property type="match status" value="1"/>
</dbReference>
<keyword evidence="4 6" id="KW-0238">DNA-binding</keyword>
<dbReference type="InterPro" id="IPR014284">
    <property type="entry name" value="RNA_pol_sigma-70_dom"/>
</dbReference>